<organism evidence="1 2">
    <name type="scientific">Dyadobacter jejuensis</name>
    <dbReference type="NCBI Taxonomy" id="1082580"/>
    <lineage>
        <taxon>Bacteria</taxon>
        <taxon>Pseudomonadati</taxon>
        <taxon>Bacteroidota</taxon>
        <taxon>Cytophagia</taxon>
        <taxon>Cytophagales</taxon>
        <taxon>Spirosomataceae</taxon>
        <taxon>Dyadobacter</taxon>
    </lineage>
</organism>
<accession>A0A316AKZ6</accession>
<dbReference type="EMBL" id="QGDT01000004">
    <property type="protein sequence ID" value="PWJ58306.1"/>
    <property type="molecule type" value="Genomic_DNA"/>
</dbReference>
<evidence type="ECO:0000313" key="2">
    <source>
        <dbReference type="Proteomes" id="UP000245880"/>
    </source>
</evidence>
<sequence>MVYYLGVKQPVYAMGQRNTIAHWAHLQRKATHKLGFAKEPNLWPNENSNICQYSDLLAFF</sequence>
<gene>
    <name evidence="1" type="ORF">CLV98_104165</name>
</gene>
<protein>
    <submittedName>
        <fullName evidence="1">Uncharacterized protein</fullName>
    </submittedName>
</protein>
<reference evidence="1 2" key="1">
    <citation type="submission" date="2018-03" db="EMBL/GenBank/DDBJ databases">
        <title>Genomic Encyclopedia of Archaeal and Bacterial Type Strains, Phase II (KMG-II): from individual species to whole genera.</title>
        <authorList>
            <person name="Goeker M."/>
        </authorList>
    </citation>
    <scope>NUCLEOTIDE SEQUENCE [LARGE SCALE GENOMIC DNA]</scope>
    <source>
        <strain evidence="1 2">DSM 100346</strain>
    </source>
</reference>
<comment type="caution">
    <text evidence="1">The sequence shown here is derived from an EMBL/GenBank/DDBJ whole genome shotgun (WGS) entry which is preliminary data.</text>
</comment>
<keyword evidence="2" id="KW-1185">Reference proteome</keyword>
<dbReference type="AlphaFoldDB" id="A0A316AKZ6"/>
<name>A0A316AKZ6_9BACT</name>
<dbReference type="Proteomes" id="UP000245880">
    <property type="component" value="Unassembled WGS sequence"/>
</dbReference>
<evidence type="ECO:0000313" key="1">
    <source>
        <dbReference type="EMBL" id="PWJ58306.1"/>
    </source>
</evidence>
<proteinExistence type="predicted"/>